<protein>
    <submittedName>
        <fullName evidence="2">Putative HNH endonuclease</fullName>
    </submittedName>
</protein>
<dbReference type="EMBL" id="MW598258">
    <property type="protein sequence ID" value="QRV71281.1"/>
    <property type="molecule type" value="Genomic_DNA"/>
</dbReference>
<keyword evidence="2" id="KW-0540">Nuclease</keyword>
<evidence type="ECO:0000313" key="3">
    <source>
        <dbReference type="Proteomes" id="UP000663353"/>
    </source>
</evidence>
<evidence type="ECO:0000313" key="2">
    <source>
        <dbReference type="EMBL" id="QRV71281.1"/>
    </source>
</evidence>
<keyword evidence="3" id="KW-1185">Reference proteome</keyword>
<sequence>MNWHDFFIYDCGNLIRKPRTNIRSYRDSAWNKKWAGKVAGSIRNDGYIEITLNDKSYLAHRIVWEMHNGKIPEGMQIDHINHDRIDNRIENLRLVSANENGKNQSYCKANKSGFNGVSWHSVAKKWRARLKVEGKEIHIGLFDSPELASMAIEREKINRGFHENHGKKKA</sequence>
<evidence type="ECO:0000259" key="1">
    <source>
        <dbReference type="SMART" id="SM00507"/>
    </source>
</evidence>
<dbReference type="GO" id="GO:0003677">
    <property type="term" value="F:DNA binding"/>
    <property type="evidence" value="ECO:0007669"/>
    <property type="project" value="InterPro"/>
</dbReference>
<accession>A0A894JSI4</accession>
<feature type="domain" description="HNH nuclease" evidence="1">
    <location>
        <begin position="53"/>
        <end position="101"/>
    </location>
</feature>
<keyword evidence="2" id="KW-0255">Endonuclease</keyword>
<organism evidence="2 3">
    <name type="scientific">Escherichia phage U136B</name>
    <dbReference type="NCBI Taxonomy" id="2812882"/>
    <lineage>
        <taxon>Viruses</taxon>
        <taxon>Duplodnaviria</taxon>
        <taxon>Heunggongvirae</taxon>
        <taxon>Uroviricota</taxon>
        <taxon>Caudoviricetes</taxon>
        <taxon>Drexlerviridae</taxon>
        <taxon>Tempevirinae</taxon>
        <taxon>Tlsvirus</taxon>
        <taxon>Tlsvirus U136B</taxon>
    </lineage>
</organism>
<dbReference type="SUPFAM" id="SSF54171">
    <property type="entry name" value="DNA-binding domain"/>
    <property type="match status" value="1"/>
</dbReference>
<dbReference type="SMART" id="SM00507">
    <property type="entry name" value="HNHc"/>
    <property type="match status" value="1"/>
</dbReference>
<dbReference type="Gene3D" id="3.90.75.20">
    <property type="match status" value="1"/>
</dbReference>
<dbReference type="InterPro" id="IPR016177">
    <property type="entry name" value="DNA-bd_dom_sf"/>
</dbReference>
<dbReference type="Pfam" id="PF13392">
    <property type="entry name" value="HNH_3"/>
    <property type="match status" value="1"/>
</dbReference>
<gene>
    <name evidence="2" type="ORF">U136B_082</name>
</gene>
<dbReference type="Proteomes" id="UP000663353">
    <property type="component" value="Segment"/>
</dbReference>
<dbReference type="GO" id="GO:0004519">
    <property type="term" value="F:endonuclease activity"/>
    <property type="evidence" value="ECO:0007669"/>
    <property type="project" value="UniProtKB-KW"/>
</dbReference>
<reference evidence="2 3" key="1">
    <citation type="submission" date="2021-02" db="EMBL/GenBank/DDBJ databases">
        <authorList>
            <person name="Burmeister A.R."/>
        </authorList>
    </citation>
    <scope>NUCLEOTIDE SEQUENCE [LARGE SCALE GENOMIC DNA]</scope>
</reference>
<name>A0A894JSI4_9CAUD</name>
<proteinExistence type="predicted"/>
<keyword evidence="2" id="KW-0378">Hydrolase</keyword>
<dbReference type="InterPro" id="IPR044925">
    <property type="entry name" value="His-Me_finger_sf"/>
</dbReference>
<dbReference type="SUPFAM" id="SSF54060">
    <property type="entry name" value="His-Me finger endonucleases"/>
    <property type="match status" value="1"/>
</dbReference>
<dbReference type="InterPro" id="IPR003615">
    <property type="entry name" value="HNH_nuc"/>
</dbReference>